<feature type="compositionally biased region" description="Basic and acidic residues" evidence="1">
    <location>
        <begin position="554"/>
        <end position="564"/>
    </location>
</feature>
<dbReference type="PANTHER" id="PTHR23282">
    <property type="entry name" value="APICAL ENDOSOMAL GLYCOPROTEIN PRECURSOR"/>
    <property type="match status" value="1"/>
</dbReference>
<dbReference type="Proteomes" id="UP000789595">
    <property type="component" value="Unassembled WGS sequence"/>
</dbReference>
<dbReference type="SMART" id="SM00137">
    <property type="entry name" value="MAM"/>
    <property type="match status" value="1"/>
</dbReference>
<keyword evidence="2" id="KW-0732">Signal</keyword>
<evidence type="ECO:0000256" key="2">
    <source>
        <dbReference type="SAM" id="SignalP"/>
    </source>
</evidence>
<dbReference type="EMBL" id="HBIW01020781">
    <property type="protein sequence ID" value="CAE0702451.1"/>
    <property type="molecule type" value="Transcribed_RNA"/>
</dbReference>
<dbReference type="OrthoDB" id="412155at2759"/>
<protein>
    <recommendedName>
        <fullName evidence="3">MAM domain-containing protein</fullName>
    </recommendedName>
</protein>
<evidence type="ECO:0000313" key="6">
    <source>
        <dbReference type="Proteomes" id="UP000789595"/>
    </source>
</evidence>
<dbReference type="InterPro" id="IPR000998">
    <property type="entry name" value="MAM_dom"/>
</dbReference>
<dbReference type="Gene3D" id="2.60.120.200">
    <property type="match status" value="1"/>
</dbReference>
<proteinExistence type="predicted"/>
<dbReference type="InterPro" id="IPR013320">
    <property type="entry name" value="ConA-like_dom_sf"/>
</dbReference>
<feature type="chain" id="PRO_5035593803" description="MAM domain-containing protein" evidence="2">
    <location>
        <begin position="16"/>
        <end position="580"/>
    </location>
</feature>
<dbReference type="Pfam" id="PF00629">
    <property type="entry name" value="MAM"/>
    <property type="match status" value="1"/>
</dbReference>
<evidence type="ECO:0000256" key="1">
    <source>
        <dbReference type="SAM" id="MobiDB-lite"/>
    </source>
</evidence>
<feature type="domain" description="MAM" evidence="3">
    <location>
        <begin position="32"/>
        <end position="186"/>
    </location>
</feature>
<feature type="compositionally biased region" description="Low complexity" evidence="1">
    <location>
        <begin position="565"/>
        <end position="580"/>
    </location>
</feature>
<dbReference type="PROSITE" id="PS50060">
    <property type="entry name" value="MAM_2"/>
    <property type="match status" value="1"/>
</dbReference>
<feature type="compositionally biased region" description="Basic and acidic residues" evidence="1">
    <location>
        <begin position="373"/>
        <end position="396"/>
    </location>
</feature>
<feature type="region of interest" description="Disordered" evidence="1">
    <location>
        <begin position="185"/>
        <end position="253"/>
    </location>
</feature>
<dbReference type="SUPFAM" id="SSF49899">
    <property type="entry name" value="Concanavalin A-like lectins/glucanases"/>
    <property type="match status" value="1"/>
</dbReference>
<gene>
    <name evidence="4" type="ORF">PCAL00307_LOCUS17896</name>
    <name evidence="5" type="ORF">PECAL_4P03130</name>
</gene>
<reference evidence="4" key="1">
    <citation type="submission" date="2021-01" db="EMBL/GenBank/DDBJ databases">
        <authorList>
            <person name="Corre E."/>
            <person name="Pelletier E."/>
            <person name="Niang G."/>
            <person name="Scheremetjew M."/>
            <person name="Finn R."/>
            <person name="Kale V."/>
            <person name="Holt S."/>
            <person name="Cochrane G."/>
            <person name="Meng A."/>
            <person name="Brown T."/>
            <person name="Cohen L."/>
        </authorList>
    </citation>
    <scope>NUCLEOTIDE SEQUENCE</scope>
    <source>
        <strain evidence="4">CCMP1756</strain>
    </source>
</reference>
<dbReference type="PANTHER" id="PTHR23282:SF101">
    <property type="entry name" value="MAM DOMAIN-CONTAINING PROTEIN"/>
    <property type="match status" value="1"/>
</dbReference>
<dbReference type="EMBL" id="CAKKNE010000004">
    <property type="protein sequence ID" value="CAH0373138.1"/>
    <property type="molecule type" value="Genomic_DNA"/>
</dbReference>
<sequence>MRWLALALVVRSATTTTCPGTTPTDDTPSPVAGCSFDEDWCGWNATSNEGTRWTLGTETTPTRFTGPNEGVNGTGYAYVEASHPNHPSVVFELTSPLFEAPVSTLSFAYSMYGAAMGSLAVDTYVNAWICDVWLVEGNLGDAAWRSSGVIDVSSATRIRIRAVTGAGAAGDAAVDNVVVTAAPAPSMKPSMSLRPSIAPSRTPGSPTSSPVAAPTPAPITIPETPAPSRKAVVASSSSSKDSKQSEEDALGDPDAASTSGLVYILGGCLLALSCGLLGAVRLKHCNKPKPPLHVELGLKKRSEAGPPPKVQRDEDAMRLRRQELGAMAWSSDESDDDEEAQKRDEENRTALFRRQPSSLETRSQKQPSEDAELERALARAEAAERRRAAGDAELERALAASKVTAAAEASHRARPASPEDMAMSSEDEELEVREHPEFSPQKLALYDDLDRSRRSASPILRVPSPAGGALLSEASIKRAQQSSRASSPRISEASLQRAAKAPSPLFGRSASPFSGDSWGPSAASDGDWPSPEPSPDARPPPPPWTGDASPGSFEARRFSEKADDVAASDGSASSGWPDAT</sequence>
<dbReference type="GO" id="GO:0016020">
    <property type="term" value="C:membrane"/>
    <property type="evidence" value="ECO:0007669"/>
    <property type="project" value="InterPro"/>
</dbReference>
<keyword evidence="6" id="KW-1185">Reference proteome</keyword>
<feature type="compositionally biased region" description="Basic and acidic residues" evidence="1">
    <location>
        <begin position="310"/>
        <end position="323"/>
    </location>
</feature>
<feature type="region of interest" description="Disordered" evidence="1">
    <location>
        <begin position="291"/>
        <end position="580"/>
    </location>
</feature>
<evidence type="ECO:0000259" key="3">
    <source>
        <dbReference type="PROSITE" id="PS50060"/>
    </source>
</evidence>
<dbReference type="InterPro" id="IPR051560">
    <property type="entry name" value="MAM_domain-containing"/>
</dbReference>
<accession>A0A7S4EBY0</accession>
<feature type="compositionally biased region" description="Low complexity" evidence="1">
    <location>
        <begin position="397"/>
        <end position="408"/>
    </location>
</feature>
<feature type="signal peptide" evidence="2">
    <location>
        <begin position="1"/>
        <end position="15"/>
    </location>
</feature>
<feature type="compositionally biased region" description="Low complexity" evidence="1">
    <location>
        <begin position="199"/>
        <end position="212"/>
    </location>
</feature>
<feature type="compositionally biased region" description="Low complexity" evidence="1">
    <location>
        <begin position="477"/>
        <end position="494"/>
    </location>
</feature>
<reference evidence="5" key="2">
    <citation type="submission" date="2021-11" db="EMBL/GenBank/DDBJ databases">
        <authorList>
            <consortium name="Genoscope - CEA"/>
            <person name="William W."/>
        </authorList>
    </citation>
    <scope>NUCLEOTIDE SEQUENCE</scope>
</reference>
<dbReference type="AlphaFoldDB" id="A0A7S4EBY0"/>
<feature type="compositionally biased region" description="Pro residues" evidence="1">
    <location>
        <begin position="530"/>
        <end position="544"/>
    </location>
</feature>
<evidence type="ECO:0000313" key="4">
    <source>
        <dbReference type="EMBL" id="CAE0702451.1"/>
    </source>
</evidence>
<organism evidence="4">
    <name type="scientific">Pelagomonas calceolata</name>
    <dbReference type="NCBI Taxonomy" id="35677"/>
    <lineage>
        <taxon>Eukaryota</taxon>
        <taxon>Sar</taxon>
        <taxon>Stramenopiles</taxon>
        <taxon>Ochrophyta</taxon>
        <taxon>Pelagophyceae</taxon>
        <taxon>Pelagomonadales</taxon>
        <taxon>Pelagomonadaceae</taxon>
        <taxon>Pelagomonas</taxon>
    </lineage>
</organism>
<feature type="compositionally biased region" description="Polar residues" evidence="1">
    <location>
        <begin position="355"/>
        <end position="366"/>
    </location>
</feature>
<evidence type="ECO:0000313" key="5">
    <source>
        <dbReference type="EMBL" id="CAH0373138.1"/>
    </source>
</evidence>
<name>A0A7S4EBY0_9STRA</name>